<dbReference type="EMBL" id="QURH01000757">
    <property type="protein sequence ID" value="RFU38601.1"/>
    <property type="molecule type" value="Genomic_DNA"/>
</dbReference>
<keyword evidence="4" id="KW-1185">Reference proteome</keyword>
<evidence type="ECO:0000313" key="3">
    <source>
        <dbReference type="EMBL" id="RFU38601.1"/>
    </source>
</evidence>
<reference evidence="3 4" key="1">
    <citation type="submission" date="2018-08" db="EMBL/GenBank/DDBJ databases">
        <title>Actinomadura jelena sp. nov., a novel Actinomycete isolated from soil in Chad.</title>
        <authorList>
            <person name="Shi L."/>
        </authorList>
    </citation>
    <scope>NUCLEOTIDE SEQUENCE [LARGE SCALE GENOMIC DNA]</scope>
    <source>
        <strain evidence="3 4">NEAU-G17</strain>
    </source>
</reference>
<keyword evidence="2" id="KW-1133">Transmembrane helix</keyword>
<sequence>MHSTPAHSALGGDPNATRFDPSVLGGDPNATRFDASVPAAARFEAAGADETRLDRSPAETVADDLAAEAGDEAVRKASFQAALDDTLVWARQRWKMLTASAVAVFALVIGGITLYESFTDQTFGGVKGAGGTIGNVIRGQNEGTPHTPAHRPSQHPTDEPTAPGTTGPGDKVTDQPTGEPTGGPTGQPSESPSPDRSPTQRPTQTPTQEPSSAPTGGGGQSAPPATGKPGVQAPAPEGNQ</sequence>
<dbReference type="OrthoDB" id="3481735at2"/>
<gene>
    <name evidence="3" type="ORF">DZF91_26830</name>
</gene>
<keyword evidence="2" id="KW-0812">Transmembrane</keyword>
<dbReference type="Proteomes" id="UP000261811">
    <property type="component" value="Unassembled WGS sequence"/>
</dbReference>
<name>A0A372JF10_9ACTN</name>
<feature type="transmembrane region" description="Helical" evidence="2">
    <location>
        <begin position="96"/>
        <end position="115"/>
    </location>
</feature>
<proteinExistence type="predicted"/>
<feature type="region of interest" description="Disordered" evidence="1">
    <location>
        <begin position="1"/>
        <end position="31"/>
    </location>
</feature>
<accession>A0A372JF10</accession>
<keyword evidence="2" id="KW-0472">Membrane</keyword>
<evidence type="ECO:0000256" key="1">
    <source>
        <dbReference type="SAM" id="MobiDB-lite"/>
    </source>
</evidence>
<comment type="caution">
    <text evidence="3">The sequence shown here is derived from an EMBL/GenBank/DDBJ whole genome shotgun (WGS) entry which is preliminary data.</text>
</comment>
<evidence type="ECO:0000256" key="2">
    <source>
        <dbReference type="SAM" id="Phobius"/>
    </source>
</evidence>
<protein>
    <submittedName>
        <fullName evidence="3">Uncharacterized protein</fullName>
    </submittedName>
</protein>
<evidence type="ECO:0000313" key="4">
    <source>
        <dbReference type="Proteomes" id="UP000261811"/>
    </source>
</evidence>
<feature type="compositionally biased region" description="Low complexity" evidence="1">
    <location>
        <begin position="186"/>
        <end position="214"/>
    </location>
</feature>
<feature type="region of interest" description="Disordered" evidence="1">
    <location>
        <begin position="134"/>
        <end position="240"/>
    </location>
</feature>
<dbReference type="AlphaFoldDB" id="A0A372JF10"/>
<organism evidence="3 4">
    <name type="scientific">Actinomadura logoneensis</name>
    <dbReference type="NCBI Taxonomy" id="2293572"/>
    <lineage>
        <taxon>Bacteria</taxon>
        <taxon>Bacillati</taxon>
        <taxon>Actinomycetota</taxon>
        <taxon>Actinomycetes</taxon>
        <taxon>Streptosporangiales</taxon>
        <taxon>Thermomonosporaceae</taxon>
        <taxon>Actinomadura</taxon>
    </lineage>
</organism>